<feature type="compositionally biased region" description="Polar residues" evidence="1">
    <location>
        <begin position="263"/>
        <end position="275"/>
    </location>
</feature>
<evidence type="ECO:0000259" key="3">
    <source>
        <dbReference type="SMART" id="SM00530"/>
    </source>
</evidence>
<feature type="domain" description="HTH cro/C1-type" evidence="3">
    <location>
        <begin position="35"/>
        <end position="91"/>
    </location>
</feature>
<protein>
    <submittedName>
        <fullName evidence="4">Cytoskeleton protein RodZ</fullName>
    </submittedName>
</protein>
<feature type="compositionally biased region" description="Low complexity" evidence="1">
    <location>
        <begin position="15"/>
        <end position="35"/>
    </location>
</feature>
<keyword evidence="2" id="KW-1133">Transmembrane helix</keyword>
<gene>
    <name evidence="4" type="ORF">DFR26_0985</name>
</gene>
<dbReference type="OrthoDB" id="9790252at2"/>
<organism evidence="4 5">
    <name type="scientific">Paraperlucidibaca baekdonensis</name>
    <dbReference type="NCBI Taxonomy" id="748120"/>
    <lineage>
        <taxon>Bacteria</taxon>
        <taxon>Pseudomonadati</taxon>
        <taxon>Pseudomonadota</taxon>
        <taxon>Gammaproteobacteria</taxon>
        <taxon>Moraxellales</taxon>
        <taxon>Moraxellaceae</taxon>
        <taxon>Paraperlucidibaca</taxon>
    </lineage>
</organism>
<evidence type="ECO:0000256" key="2">
    <source>
        <dbReference type="SAM" id="Phobius"/>
    </source>
</evidence>
<name>A0A3E0H5K1_9GAMM</name>
<dbReference type="InterPro" id="IPR050400">
    <property type="entry name" value="Bact_Cytoskel_RodZ"/>
</dbReference>
<dbReference type="Proteomes" id="UP000256774">
    <property type="component" value="Unassembled WGS sequence"/>
</dbReference>
<feature type="transmembrane region" description="Helical" evidence="2">
    <location>
        <begin position="151"/>
        <end position="170"/>
    </location>
</feature>
<keyword evidence="2" id="KW-0812">Transmembrane</keyword>
<dbReference type="SUPFAM" id="SSF47413">
    <property type="entry name" value="lambda repressor-like DNA-binding domains"/>
    <property type="match status" value="1"/>
</dbReference>
<dbReference type="Gene3D" id="1.10.260.40">
    <property type="entry name" value="lambda repressor-like DNA-binding domains"/>
    <property type="match status" value="1"/>
</dbReference>
<dbReference type="Pfam" id="PF13413">
    <property type="entry name" value="HTH_25"/>
    <property type="match status" value="1"/>
</dbReference>
<dbReference type="PANTHER" id="PTHR34475:SF1">
    <property type="entry name" value="CYTOSKELETON PROTEIN RODZ"/>
    <property type="match status" value="1"/>
</dbReference>
<keyword evidence="5" id="KW-1185">Reference proteome</keyword>
<comment type="caution">
    <text evidence="4">The sequence shown here is derived from an EMBL/GenBank/DDBJ whole genome shotgun (WGS) entry which is preliminary data.</text>
</comment>
<dbReference type="AlphaFoldDB" id="A0A3E0H5K1"/>
<dbReference type="CDD" id="cd00093">
    <property type="entry name" value="HTH_XRE"/>
    <property type="match status" value="1"/>
</dbReference>
<feature type="region of interest" description="Disordered" evidence="1">
    <location>
        <begin position="237"/>
        <end position="290"/>
    </location>
</feature>
<dbReference type="EMBL" id="QUNR01000002">
    <property type="protein sequence ID" value="REH38821.1"/>
    <property type="molecule type" value="Genomic_DNA"/>
</dbReference>
<evidence type="ECO:0000313" key="5">
    <source>
        <dbReference type="Proteomes" id="UP000256774"/>
    </source>
</evidence>
<evidence type="ECO:0000313" key="4">
    <source>
        <dbReference type="EMBL" id="REH38821.1"/>
    </source>
</evidence>
<dbReference type="RefSeq" id="WP_116207849.1">
    <property type="nucleotide sequence ID" value="NZ_QUNR01000002.1"/>
</dbReference>
<dbReference type="InterPro" id="IPR010982">
    <property type="entry name" value="Lambda_DNA-bd_dom_sf"/>
</dbReference>
<feature type="region of interest" description="Disordered" evidence="1">
    <location>
        <begin position="1"/>
        <end position="40"/>
    </location>
</feature>
<sequence>MSTENDAKQADQALDATDAVTPAAPQAVTPTPGAQLRQARESKGLTVAQIAKETMLTARYLTALEADDYEALPGSTFVRGYLRRYAPLVGLSANTLVAEFDGIWQARNLAAAPLIDAQVHALQQERVASRRGNRRASMFARTAYHLSLTRLLSLGSALLLIVLLVASFFWNDAADPVTPSESTSAAELNLDASSIEPTAEAPIDSLPAESVEPLPNATDAESGAAINSIEASAEGNSSAANTAVGSEANAQGATITPPVAEPSATSAANVPVVQSTPEPAEAAEPTPPSIDTLSFTFTGKSWISVRDATGQELVYGLKNAGQAVTVSGQPPFAINIGSVRDTQMSRNGTPVNLKPYTRGEIASFRLGR</sequence>
<reference evidence="4 5" key="1">
    <citation type="submission" date="2018-08" db="EMBL/GenBank/DDBJ databases">
        <title>Genomic Encyclopedia of Type Strains, Phase IV (KMG-IV): sequencing the most valuable type-strain genomes for metagenomic binning, comparative biology and taxonomic classification.</title>
        <authorList>
            <person name="Goeker M."/>
        </authorList>
    </citation>
    <scope>NUCLEOTIDE SEQUENCE [LARGE SCALE GENOMIC DNA]</scope>
    <source>
        <strain evidence="4 5">DSM 26022</strain>
    </source>
</reference>
<dbReference type="SMART" id="SM00530">
    <property type="entry name" value="HTH_XRE"/>
    <property type="match status" value="1"/>
</dbReference>
<dbReference type="InterPro" id="IPR025194">
    <property type="entry name" value="RodZ-like_C"/>
</dbReference>
<keyword evidence="2" id="KW-0472">Membrane</keyword>
<evidence type="ECO:0000256" key="1">
    <source>
        <dbReference type="SAM" id="MobiDB-lite"/>
    </source>
</evidence>
<dbReference type="InterPro" id="IPR001387">
    <property type="entry name" value="Cro/C1-type_HTH"/>
</dbReference>
<accession>A0A3E0H5K1</accession>
<dbReference type="PANTHER" id="PTHR34475">
    <property type="match status" value="1"/>
</dbReference>
<dbReference type="Pfam" id="PF13464">
    <property type="entry name" value="RodZ_C"/>
    <property type="match status" value="1"/>
</dbReference>
<dbReference type="GO" id="GO:0003677">
    <property type="term" value="F:DNA binding"/>
    <property type="evidence" value="ECO:0007669"/>
    <property type="project" value="InterPro"/>
</dbReference>
<proteinExistence type="predicted"/>